<evidence type="ECO:0000256" key="4">
    <source>
        <dbReference type="ARBA" id="ARBA00022801"/>
    </source>
</evidence>
<dbReference type="InterPro" id="IPR052062">
    <property type="entry name" value="Murein_DD/LD_carboxypeptidase"/>
</dbReference>
<gene>
    <name evidence="7" type="ORF">VP91_00005580</name>
</gene>
<dbReference type="InterPro" id="IPR038765">
    <property type="entry name" value="Papain-like_cys_pep_sf"/>
</dbReference>
<feature type="domain" description="NlpC/P60" evidence="6">
    <location>
        <begin position="124"/>
        <end position="244"/>
    </location>
</feature>
<evidence type="ECO:0000259" key="6">
    <source>
        <dbReference type="PROSITE" id="PS51935"/>
    </source>
</evidence>
<dbReference type="Proteomes" id="UP001166004">
    <property type="component" value="Unassembled WGS sequence"/>
</dbReference>
<accession>A0ABX1T2F2</accession>
<dbReference type="Pfam" id="PF18348">
    <property type="entry name" value="SH3_16"/>
    <property type="match status" value="1"/>
</dbReference>
<keyword evidence="3" id="KW-0732">Signal</keyword>
<comment type="similarity">
    <text evidence="1">Belongs to the peptidase C40 family.</text>
</comment>
<dbReference type="Pfam" id="PF00877">
    <property type="entry name" value="NLPC_P60"/>
    <property type="match status" value="1"/>
</dbReference>
<dbReference type="Gene3D" id="2.30.30.40">
    <property type="entry name" value="SH3 Domains"/>
    <property type="match status" value="1"/>
</dbReference>
<dbReference type="PROSITE" id="PS51935">
    <property type="entry name" value="NLPC_P60"/>
    <property type="match status" value="1"/>
</dbReference>
<dbReference type="InterPro" id="IPR041382">
    <property type="entry name" value="SH3_16"/>
</dbReference>
<dbReference type="SUPFAM" id="SSF54001">
    <property type="entry name" value="Cysteine proteinases"/>
    <property type="match status" value="1"/>
</dbReference>
<reference evidence="7 8" key="1">
    <citation type="submission" date="2019-07" db="EMBL/GenBank/DDBJ databases">
        <title>SAR11 Genome Evolution.</title>
        <authorList>
            <person name="Giovannoni S."/>
        </authorList>
    </citation>
    <scope>NUCLEOTIDE SEQUENCE [LARGE SCALE GENOMIC DNA]</scope>
    <source>
        <strain evidence="7 8">HTCC9565</strain>
    </source>
</reference>
<dbReference type="PANTHER" id="PTHR47360">
    <property type="entry name" value="MUREIN DD-ENDOPEPTIDASE MEPS/MUREIN LD-CARBOXYPEPTIDASE"/>
    <property type="match status" value="1"/>
</dbReference>
<evidence type="ECO:0000313" key="7">
    <source>
        <dbReference type="EMBL" id="NMN67415.1"/>
    </source>
</evidence>
<name>A0ABX1T2F2_PELUQ</name>
<keyword evidence="4 7" id="KW-0378">Hydrolase</keyword>
<evidence type="ECO:0000256" key="1">
    <source>
        <dbReference type="ARBA" id="ARBA00007074"/>
    </source>
</evidence>
<sequence length="253" mass="30220">MMNNYFYKKPLSNIYKKPSNASEITSQIIYGEKFNIISKNNNWLKIITSFDNYIGYIKNENYIRNFEPTHKVFVLKASIYDKVRKKTKYFLTFASKILIIQEDKKFIEFEKNKWIKKSNIKKINHIEKNYIKIFKLFLNTKYFWGGKTYKGIDCSAILQVIFFYNNKFYPRDTKDQVKYSKKNISKDTFKKGDIIFWKGHVAICINSKKLIHAFGPKKMVIIMSIKKTISEIKKNSKLNVIKKMNINDLTRRI</sequence>
<dbReference type="GO" id="GO:0016787">
    <property type="term" value="F:hydrolase activity"/>
    <property type="evidence" value="ECO:0007669"/>
    <property type="project" value="UniProtKB-KW"/>
</dbReference>
<dbReference type="Gene3D" id="3.90.1720.10">
    <property type="entry name" value="endopeptidase domain like (from Nostoc punctiforme)"/>
    <property type="match status" value="1"/>
</dbReference>
<dbReference type="RefSeq" id="WP_169035912.1">
    <property type="nucleotide sequence ID" value="NZ_LANA01000001.1"/>
</dbReference>
<organism evidence="7 8">
    <name type="scientific">Pelagibacter ubique</name>
    <dbReference type="NCBI Taxonomy" id="198252"/>
    <lineage>
        <taxon>Bacteria</taxon>
        <taxon>Pseudomonadati</taxon>
        <taxon>Pseudomonadota</taxon>
        <taxon>Alphaproteobacteria</taxon>
        <taxon>Candidatus Pelagibacterales</taxon>
        <taxon>Candidatus Pelagibacteraceae</taxon>
        <taxon>Candidatus Pelagibacter</taxon>
    </lineage>
</organism>
<comment type="caution">
    <text evidence="7">The sequence shown here is derived from an EMBL/GenBank/DDBJ whole genome shotgun (WGS) entry which is preliminary data.</text>
</comment>
<evidence type="ECO:0000256" key="3">
    <source>
        <dbReference type="ARBA" id="ARBA00022729"/>
    </source>
</evidence>
<keyword evidence="5" id="KW-0788">Thiol protease</keyword>
<dbReference type="PANTHER" id="PTHR47360:SF1">
    <property type="entry name" value="ENDOPEPTIDASE NLPC-RELATED"/>
    <property type="match status" value="1"/>
</dbReference>
<protein>
    <submittedName>
        <fullName evidence="7">Cell wall-associated hydrolases (Invasion-associated proteins)</fullName>
    </submittedName>
</protein>
<evidence type="ECO:0000313" key="8">
    <source>
        <dbReference type="Proteomes" id="UP001166004"/>
    </source>
</evidence>
<dbReference type="EMBL" id="LANA01000001">
    <property type="protein sequence ID" value="NMN67415.1"/>
    <property type="molecule type" value="Genomic_DNA"/>
</dbReference>
<keyword evidence="8" id="KW-1185">Reference proteome</keyword>
<evidence type="ECO:0000256" key="5">
    <source>
        <dbReference type="ARBA" id="ARBA00022807"/>
    </source>
</evidence>
<keyword evidence="2" id="KW-0645">Protease</keyword>
<proteinExistence type="inferred from homology"/>
<dbReference type="InterPro" id="IPR000064">
    <property type="entry name" value="NLP_P60_dom"/>
</dbReference>
<evidence type="ECO:0000256" key="2">
    <source>
        <dbReference type="ARBA" id="ARBA00022670"/>
    </source>
</evidence>